<dbReference type="RefSeq" id="WP_165616530.1">
    <property type="nucleotide sequence ID" value="NZ_FOSV01000029.1"/>
</dbReference>
<keyword evidence="1" id="KW-1003">Cell membrane</keyword>
<gene>
    <name evidence="3" type="ORF">SAMN04488125_12948</name>
</gene>
<comment type="catalytic activity">
    <reaction evidence="1">
        <text>protoporphyrinogen IX + 3 A = protoporphyrin IX + 3 AH2</text>
        <dbReference type="Rhea" id="RHEA:62000"/>
        <dbReference type="ChEBI" id="CHEBI:13193"/>
        <dbReference type="ChEBI" id="CHEBI:17499"/>
        <dbReference type="ChEBI" id="CHEBI:57306"/>
        <dbReference type="ChEBI" id="CHEBI:57307"/>
    </reaction>
</comment>
<dbReference type="GO" id="GO:0070818">
    <property type="term" value="F:protoporphyrinogen oxidase activity"/>
    <property type="evidence" value="ECO:0007669"/>
    <property type="project" value="UniProtKB-UniRule"/>
</dbReference>
<comment type="cofactor">
    <cofactor evidence="1">
        <name>heme b</name>
        <dbReference type="ChEBI" id="CHEBI:60344"/>
    </cofactor>
    <text evidence="1">Binds 1 heme b (iron(II)-protoporphyrin IX) group per subunit.</text>
</comment>
<comment type="pathway">
    <text evidence="1">Porphyrin-containing compound metabolism; protoporphyrin-IX biosynthesis; protoporphyrin-IX from protoporphyrinogen-IX: step 1/1.</text>
</comment>
<dbReference type="STRING" id="414703.SAMN04488125_12948"/>
<feature type="transmembrane region" description="Helical" evidence="2">
    <location>
        <begin position="85"/>
        <end position="104"/>
    </location>
</feature>
<organism evidence="3 4">
    <name type="scientific">Methylorubrum salsuginis</name>
    <dbReference type="NCBI Taxonomy" id="414703"/>
    <lineage>
        <taxon>Bacteria</taxon>
        <taxon>Pseudomonadati</taxon>
        <taxon>Pseudomonadota</taxon>
        <taxon>Alphaproteobacteria</taxon>
        <taxon>Hyphomicrobiales</taxon>
        <taxon>Methylobacteriaceae</taxon>
        <taxon>Methylorubrum</taxon>
    </lineage>
</organism>
<dbReference type="AlphaFoldDB" id="A0A1I4LHG7"/>
<accession>A0A1I4LHG7</accession>
<keyword evidence="1" id="KW-0479">Metal-binding</keyword>
<comment type="similarity">
    <text evidence="1">Belongs to the HemJ family.</text>
</comment>
<dbReference type="UniPathway" id="UPA00251">
    <property type="reaction ID" value="UER00324"/>
</dbReference>
<dbReference type="GO" id="GO:0006782">
    <property type="term" value="P:protoporphyrinogen IX biosynthetic process"/>
    <property type="evidence" value="ECO:0007669"/>
    <property type="project" value="UniProtKB-UniRule"/>
</dbReference>
<name>A0A1I4LHG7_9HYPH</name>
<dbReference type="Proteomes" id="UP000198804">
    <property type="component" value="Unassembled WGS sequence"/>
</dbReference>
<keyword evidence="4" id="KW-1185">Reference proteome</keyword>
<sequence>MSVPDGYGLLKGAHVAAAMTFVGGLLVTAVLLPASGRMSSAARPVSHLALRWSRWVTTPAMLLVWAFGLALATEGGWFADLWLQAKLAFVVFLSALHGLQSGALRRWAGGRQPAPLTATAGTAPLVLACLTVIAFLAVTKLA</sequence>
<evidence type="ECO:0000313" key="4">
    <source>
        <dbReference type="Proteomes" id="UP000198804"/>
    </source>
</evidence>
<protein>
    <recommendedName>
        <fullName evidence="1">Protoporphyrinogen IX oxidase</fullName>
        <ecNumber evidence="1">1.3.99.-</ecNumber>
    </recommendedName>
</protein>
<dbReference type="PIRSF" id="PIRSF004638">
    <property type="entry name" value="UCP004638"/>
    <property type="match status" value="1"/>
</dbReference>
<comment type="function">
    <text evidence="1">Catalyzes the oxidation of protoporphyrinogen IX to protoporphyrin IX.</text>
</comment>
<evidence type="ECO:0000313" key="3">
    <source>
        <dbReference type="EMBL" id="SFL90253.1"/>
    </source>
</evidence>
<dbReference type="GO" id="GO:0005886">
    <property type="term" value="C:plasma membrane"/>
    <property type="evidence" value="ECO:0007669"/>
    <property type="project" value="UniProtKB-UniRule"/>
</dbReference>
<dbReference type="EC" id="1.3.99.-" evidence="1"/>
<keyword evidence="2" id="KW-1133">Transmembrane helix</keyword>
<keyword evidence="1" id="KW-0349">Heme</keyword>
<feature type="transmembrane region" description="Helical" evidence="2">
    <location>
        <begin position="116"/>
        <end position="138"/>
    </location>
</feature>
<proteinExistence type="inferred from homology"/>
<dbReference type="GO" id="GO:0046872">
    <property type="term" value="F:metal ion binding"/>
    <property type="evidence" value="ECO:0007669"/>
    <property type="project" value="UniProtKB-UniRule"/>
</dbReference>
<reference evidence="4" key="1">
    <citation type="submission" date="2016-10" db="EMBL/GenBank/DDBJ databases">
        <authorList>
            <person name="Varghese N."/>
            <person name="Submissions S."/>
        </authorList>
    </citation>
    <scope>NUCLEOTIDE SEQUENCE [LARGE SCALE GENOMIC DNA]</scope>
    <source>
        <strain evidence="4">CGMCC 1.6474</strain>
    </source>
</reference>
<dbReference type="InterPro" id="IPR005265">
    <property type="entry name" value="HemJ-like"/>
</dbReference>
<feature type="transmembrane region" description="Helical" evidence="2">
    <location>
        <begin position="12"/>
        <end position="34"/>
    </location>
</feature>
<keyword evidence="1" id="KW-0408">Iron</keyword>
<feature type="transmembrane region" description="Helical" evidence="2">
    <location>
        <begin position="55"/>
        <end position="73"/>
    </location>
</feature>
<evidence type="ECO:0000256" key="1">
    <source>
        <dbReference type="PIRNR" id="PIRNR004638"/>
    </source>
</evidence>
<keyword evidence="2" id="KW-0812">Transmembrane</keyword>
<keyword evidence="1 2" id="KW-0472">Membrane</keyword>
<dbReference type="EMBL" id="FOSV01000029">
    <property type="protein sequence ID" value="SFL90253.1"/>
    <property type="molecule type" value="Genomic_DNA"/>
</dbReference>
<dbReference type="Pfam" id="PF03653">
    <property type="entry name" value="UPF0093"/>
    <property type="match status" value="1"/>
</dbReference>
<evidence type="ECO:0000256" key="2">
    <source>
        <dbReference type="SAM" id="Phobius"/>
    </source>
</evidence>